<protein>
    <submittedName>
        <fullName evidence="1">Uncharacterized protein</fullName>
    </submittedName>
</protein>
<sequence>MDDEIMTSAEVMEGSALPDAGAVHCDPNAPRSAEQIPLPVAVTQKPVDQKSAAEWAYERIILYIKSFEEQLDAEHEAAMGFAGSDAGLLRIEGMGVFSPDIVTFYGTDTAGLKTQLIQHVSQLNVTLRALPKATDAPAQRIGFRLVADLEET</sequence>
<keyword evidence="2" id="KW-1185">Reference proteome</keyword>
<accession>A0A3L9YLV4</accession>
<organism evidence="1 2">
    <name type="scientific">Rhodophyticola porphyridii</name>
    <dbReference type="NCBI Taxonomy" id="1852017"/>
    <lineage>
        <taxon>Bacteria</taxon>
        <taxon>Pseudomonadati</taxon>
        <taxon>Pseudomonadota</taxon>
        <taxon>Alphaproteobacteria</taxon>
        <taxon>Rhodobacterales</taxon>
        <taxon>Roseobacteraceae</taxon>
        <taxon>Rhodophyticola</taxon>
    </lineage>
</organism>
<evidence type="ECO:0000313" key="2">
    <source>
        <dbReference type="Proteomes" id="UP000281343"/>
    </source>
</evidence>
<dbReference type="OrthoDB" id="7202559at2"/>
<dbReference type="EMBL" id="RCNT01000001">
    <property type="protein sequence ID" value="RMA43710.1"/>
    <property type="molecule type" value="Genomic_DNA"/>
</dbReference>
<dbReference type="RefSeq" id="WP_121896300.1">
    <property type="nucleotide sequence ID" value="NZ_RCNT01000001.1"/>
</dbReference>
<name>A0A3L9YLV4_9RHOB</name>
<comment type="caution">
    <text evidence="1">The sequence shown here is derived from an EMBL/GenBank/DDBJ whole genome shotgun (WGS) entry which is preliminary data.</text>
</comment>
<reference evidence="1 2" key="1">
    <citation type="submission" date="2018-10" db="EMBL/GenBank/DDBJ databases">
        <authorList>
            <person name="Jung H.S."/>
            <person name="Jeon C.O."/>
        </authorList>
    </citation>
    <scope>NUCLEOTIDE SEQUENCE [LARGE SCALE GENOMIC DNA]</scope>
    <source>
        <strain evidence="1 2">MA-7-27</strain>
    </source>
</reference>
<dbReference type="AlphaFoldDB" id="A0A3L9YLV4"/>
<dbReference type="InterPro" id="IPR046171">
    <property type="entry name" value="DUF6173"/>
</dbReference>
<proteinExistence type="predicted"/>
<dbReference type="Proteomes" id="UP000281343">
    <property type="component" value="Unassembled WGS sequence"/>
</dbReference>
<dbReference type="Pfam" id="PF19670">
    <property type="entry name" value="DUF6173"/>
    <property type="match status" value="1"/>
</dbReference>
<evidence type="ECO:0000313" key="1">
    <source>
        <dbReference type="EMBL" id="RMA43710.1"/>
    </source>
</evidence>
<gene>
    <name evidence="1" type="ORF">D9R08_01925</name>
</gene>